<dbReference type="GO" id="GO:0006886">
    <property type="term" value="P:intracellular protein transport"/>
    <property type="evidence" value="ECO:0007669"/>
    <property type="project" value="InterPro"/>
</dbReference>
<accession>A0A9W7G9R7</accession>
<dbReference type="Gene3D" id="1.25.10.10">
    <property type="entry name" value="Leucine-rich Repeat Variant"/>
    <property type="match status" value="1"/>
</dbReference>
<evidence type="ECO:0000256" key="3">
    <source>
        <dbReference type="ARBA" id="ARBA00022448"/>
    </source>
</evidence>
<feature type="region of interest" description="Disordered" evidence="7">
    <location>
        <begin position="199"/>
        <end position="219"/>
    </location>
</feature>
<dbReference type="InterPro" id="IPR026739">
    <property type="entry name" value="AP_beta"/>
</dbReference>
<evidence type="ECO:0000256" key="2">
    <source>
        <dbReference type="ARBA" id="ARBA00006613"/>
    </source>
</evidence>
<evidence type="ECO:0000313" key="10">
    <source>
        <dbReference type="Proteomes" id="UP001165082"/>
    </source>
</evidence>
<feature type="compositionally biased region" description="Low complexity" evidence="7">
    <location>
        <begin position="825"/>
        <end position="839"/>
    </location>
</feature>
<evidence type="ECO:0000313" key="9">
    <source>
        <dbReference type="EMBL" id="GMI37176.1"/>
    </source>
</evidence>
<keyword evidence="10" id="KW-1185">Reference proteome</keyword>
<sequence>MISKGRNVSSFFPSVVKCVASRDVEVKKLTYMYLSHYSSADKTTRELSLLSINSFQKDLSSAEQLIRAMSLRCLTSIGVADILPIQVLAVERCSKDISPYVRKCSANAVTKRLLSDDSTMVMGSATCAMNEIAPDRLDLLHGSYRRMCALLCDMDEWSQIIVLDVMGRYGRKYFKKPKEGRAEGIDQLRRQGRIGVTSNATAQVGTGGNSGSSPQVTLPPRTRTKIKRRVVRKAFYSDEEDESSVESVYVSDDNAEHADNVPAALSVAKDAVFVDSDEDLDKDHQLLLRSSLPLLRSRNAGVVMAVAQLHFYVGVSTIEARQSIGKAMVRICRDRREIQYVVLQSIRYLVVPAPSAFSPFINEFFVRATDPSFARMAKLDILTSLALNHQSCDAVLREFRTYVRHNDRKFVLATIRAIGRVANQFRAKSFNGENVGLNCLRGLLTLIGASRHADVVGGAIVEVRRILQAVKLSGLDPGGETSTQEDTIRRVVCLLLSALGGEEGEEGIDDKYLDVYDVGRSLPSHAVASLVWIVGELSAGWMEDFDQIMGGRGKDVNNEIVRLAAHRFPGLDPEVKLQALHLCSKLLLKSSEPGGDLVGVCEYIVDMGACDVDHDVRDRARFEKGVLSSSIGWRRGEGGGGGGDGAAAEGELLGGGGVEVAEGAASFSISRAAAWRILGEKKNVPSLVPIKAEDVNEFRFGTLSSLVGEKAALYEDLPDWAPEDSSGDLREPRVETQQDPFGGVFGGGGGRKFEDSSESDDDSSSSSSGSSSDGSSSEESSSEEEEETESGEESSSEEESSSDSESDESSDEEDDDSSSAGEGMAAPAATNTVTTTRTTESLLPGLRQEEAGGVEGGLLEVAGGLKVTYAVARGVYSQQQIASMGLSMNTTVLSVTFTNARTDGGVIRRIRVLCRAGLKKSVVPQEVASLKPGEQAVALLGMDFGMGMSKDGGVKIDCKSDRGSYSVDFKVPMEEKLIPLPMSGEAFAKTLGQLGGFHKNSLVIEVGGGGGGGMKKCPEVIMDLCALGLVDGEAEVGEDGSWRGAATVGVTGSDKVLVVVKGKVGGGGNIYLDVHADNTMVGTAMLGVLKKGILDGFGGRGGGNESIEL</sequence>
<protein>
    <recommendedName>
        <fullName evidence="6">AP-3 complex subunit beta</fullName>
    </recommendedName>
</protein>
<dbReference type="GO" id="GO:0012505">
    <property type="term" value="C:endomembrane system"/>
    <property type="evidence" value="ECO:0007669"/>
    <property type="project" value="UniProtKB-SubCell"/>
</dbReference>
<dbReference type="OrthoDB" id="302453at2759"/>
<evidence type="ECO:0000256" key="1">
    <source>
        <dbReference type="ARBA" id="ARBA00004308"/>
    </source>
</evidence>
<dbReference type="InterPro" id="IPR002553">
    <property type="entry name" value="Clathrin/coatomer_adapt-like_N"/>
</dbReference>
<dbReference type="SUPFAM" id="SSF48371">
    <property type="entry name" value="ARM repeat"/>
    <property type="match status" value="1"/>
</dbReference>
<dbReference type="Proteomes" id="UP001165082">
    <property type="component" value="Unassembled WGS sequence"/>
</dbReference>
<dbReference type="InterPro" id="IPR011989">
    <property type="entry name" value="ARM-like"/>
</dbReference>
<comment type="similarity">
    <text evidence="2 6">Belongs to the adaptor complexes large subunit family.</text>
</comment>
<keyword evidence="4 6" id="KW-0653">Protein transport</keyword>
<dbReference type="Pfam" id="PF01602">
    <property type="entry name" value="Adaptin_N"/>
    <property type="match status" value="1"/>
</dbReference>
<dbReference type="PIRSF" id="PIRSF037096">
    <property type="entry name" value="AP3_complex_beta"/>
    <property type="match status" value="1"/>
</dbReference>
<dbReference type="GO" id="GO:0016192">
    <property type="term" value="P:vesicle-mediated transport"/>
    <property type="evidence" value="ECO:0007669"/>
    <property type="project" value="InterPro"/>
</dbReference>
<dbReference type="GO" id="GO:0030123">
    <property type="term" value="C:AP-3 adaptor complex"/>
    <property type="evidence" value="ECO:0007669"/>
    <property type="project" value="UniProtKB-UniRule"/>
</dbReference>
<evidence type="ECO:0000256" key="6">
    <source>
        <dbReference type="PIRNR" id="PIRNR037096"/>
    </source>
</evidence>
<dbReference type="InterPro" id="IPR026740">
    <property type="entry name" value="AP3_beta"/>
</dbReference>
<organism evidence="9 10">
    <name type="scientific">Triparma retinervis</name>
    <dbReference type="NCBI Taxonomy" id="2557542"/>
    <lineage>
        <taxon>Eukaryota</taxon>
        <taxon>Sar</taxon>
        <taxon>Stramenopiles</taxon>
        <taxon>Ochrophyta</taxon>
        <taxon>Bolidophyceae</taxon>
        <taxon>Parmales</taxon>
        <taxon>Triparmaceae</taxon>
        <taxon>Triparma</taxon>
    </lineage>
</organism>
<dbReference type="AlphaFoldDB" id="A0A9W7G9R7"/>
<dbReference type="InterPro" id="IPR016024">
    <property type="entry name" value="ARM-type_fold"/>
</dbReference>
<evidence type="ECO:0000256" key="5">
    <source>
        <dbReference type="ARBA" id="ARBA00023136"/>
    </source>
</evidence>
<keyword evidence="5 6" id="KW-0472">Membrane</keyword>
<feature type="compositionally biased region" description="Low complexity" evidence="7">
    <location>
        <begin position="764"/>
        <end position="779"/>
    </location>
</feature>
<gene>
    <name evidence="9" type="ORF">TrRE_jg6179</name>
</gene>
<feature type="domain" description="Clathrin/coatomer adaptor adaptin-like N-terminal" evidence="8">
    <location>
        <begin position="1"/>
        <end position="629"/>
    </location>
</feature>
<evidence type="ECO:0000256" key="7">
    <source>
        <dbReference type="SAM" id="MobiDB-lite"/>
    </source>
</evidence>
<dbReference type="PANTHER" id="PTHR11134">
    <property type="entry name" value="ADAPTOR COMPLEX SUBUNIT BETA FAMILY MEMBER"/>
    <property type="match status" value="1"/>
</dbReference>
<name>A0A9W7G9R7_9STRA</name>
<evidence type="ECO:0000256" key="4">
    <source>
        <dbReference type="ARBA" id="ARBA00022927"/>
    </source>
</evidence>
<keyword evidence="3 6" id="KW-0813">Transport</keyword>
<comment type="caution">
    <text evidence="9">The sequence shown here is derived from an EMBL/GenBank/DDBJ whole genome shotgun (WGS) entry which is preliminary data.</text>
</comment>
<proteinExistence type="inferred from homology"/>
<dbReference type="EMBL" id="BRXZ01007966">
    <property type="protein sequence ID" value="GMI37176.1"/>
    <property type="molecule type" value="Genomic_DNA"/>
</dbReference>
<comment type="subcellular location">
    <subcellularLocation>
        <location evidence="1">Endomembrane system</location>
    </subcellularLocation>
</comment>
<reference evidence="9" key="1">
    <citation type="submission" date="2022-07" db="EMBL/GenBank/DDBJ databases">
        <title>Genome analysis of Parmales, a sister group of diatoms, reveals the evolutionary specialization of diatoms from phago-mixotrophs to photoautotrophs.</title>
        <authorList>
            <person name="Ban H."/>
            <person name="Sato S."/>
            <person name="Yoshikawa S."/>
            <person name="Kazumasa Y."/>
            <person name="Nakamura Y."/>
            <person name="Ichinomiya M."/>
            <person name="Saitoh K."/>
            <person name="Sato N."/>
            <person name="Blanc-Mathieu R."/>
            <person name="Endo H."/>
            <person name="Kuwata A."/>
            <person name="Ogata H."/>
        </authorList>
    </citation>
    <scope>NUCLEOTIDE SEQUENCE</scope>
</reference>
<feature type="compositionally biased region" description="Acidic residues" evidence="7">
    <location>
        <begin position="780"/>
        <end position="817"/>
    </location>
</feature>
<feature type="compositionally biased region" description="Basic and acidic residues" evidence="7">
    <location>
        <begin position="727"/>
        <end position="736"/>
    </location>
</feature>
<feature type="region of interest" description="Disordered" evidence="7">
    <location>
        <begin position="718"/>
        <end position="849"/>
    </location>
</feature>
<evidence type="ECO:0000259" key="8">
    <source>
        <dbReference type="Pfam" id="PF01602"/>
    </source>
</evidence>